<protein>
    <submittedName>
        <fullName evidence="2">Glycerophosphoryl diester phosphodiesterase</fullName>
        <ecNumber evidence="2">3.1.4.46</ecNumber>
    </submittedName>
</protein>
<evidence type="ECO:0000313" key="3">
    <source>
        <dbReference type="Proteomes" id="UP000583800"/>
    </source>
</evidence>
<dbReference type="CDD" id="cd08556">
    <property type="entry name" value="GDPD"/>
    <property type="match status" value="1"/>
</dbReference>
<name>A0A7X0EWB7_9ACTN</name>
<organism evidence="2 3">
    <name type="scientific">Nonomuraea muscovyensis</name>
    <dbReference type="NCBI Taxonomy" id="1124761"/>
    <lineage>
        <taxon>Bacteria</taxon>
        <taxon>Bacillati</taxon>
        <taxon>Actinomycetota</taxon>
        <taxon>Actinomycetes</taxon>
        <taxon>Streptosporangiales</taxon>
        <taxon>Streptosporangiaceae</taxon>
        <taxon>Nonomuraea</taxon>
    </lineage>
</organism>
<dbReference type="GO" id="GO:0008889">
    <property type="term" value="F:glycerophosphodiester phosphodiesterase activity"/>
    <property type="evidence" value="ECO:0007669"/>
    <property type="project" value="UniProtKB-EC"/>
</dbReference>
<dbReference type="Gene3D" id="3.20.20.190">
    <property type="entry name" value="Phosphatidylinositol (PI) phosphodiesterase"/>
    <property type="match status" value="1"/>
</dbReference>
<dbReference type="PROSITE" id="PS51704">
    <property type="entry name" value="GP_PDE"/>
    <property type="match status" value="1"/>
</dbReference>
<sequence length="232" mass="25344">MFLTIAHRGDPLVHRENTLPSLLSAVGKGANTLEFDLRLTRDGRIVLLHDASLERLWGHPADVADLTLDQVRGLGGEDQVPAFEEVLDAFGDTTFLVDLKTDDVVEPAVALLRRHGDAFGRSIFVAARRGGREALARLRADAPDAAIGLDWTEERPPPRDLLDALRPQYFGPRWKVADAAGVPAMRERGYHVWVGPLDDEAEVVAAMEYGVDGIVVDDISSLLRLRADAGTP</sequence>
<dbReference type="Proteomes" id="UP000583800">
    <property type="component" value="Unassembled WGS sequence"/>
</dbReference>
<gene>
    <name evidence="2" type="ORF">FHU36_000164</name>
</gene>
<dbReference type="Pfam" id="PF03009">
    <property type="entry name" value="GDPD"/>
    <property type="match status" value="1"/>
</dbReference>
<accession>A0A7X0EWB7</accession>
<evidence type="ECO:0000259" key="1">
    <source>
        <dbReference type="PROSITE" id="PS51704"/>
    </source>
</evidence>
<dbReference type="GO" id="GO:0006629">
    <property type="term" value="P:lipid metabolic process"/>
    <property type="evidence" value="ECO:0007669"/>
    <property type="project" value="InterPro"/>
</dbReference>
<feature type="domain" description="GP-PDE" evidence="1">
    <location>
        <begin position="2"/>
        <end position="226"/>
    </location>
</feature>
<dbReference type="RefSeq" id="WP_185081895.1">
    <property type="nucleotide sequence ID" value="NZ_JACHJB010000001.1"/>
</dbReference>
<dbReference type="PANTHER" id="PTHR46211">
    <property type="entry name" value="GLYCEROPHOSPHORYL DIESTER PHOSPHODIESTERASE"/>
    <property type="match status" value="1"/>
</dbReference>
<dbReference type="InterPro" id="IPR017946">
    <property type="entry name" value="PLC-like_Pdiesterase_TIM-brl"/>
</dbReference>
<keyword evidence="3" id="KW-1185">Reference proteome</keyword>
<comment type="caution">
    <text evidence="2">The sequence shown here is derived from an EMBL/GenBank/DDBJ whole genome shotgun (WGS) entry which is preliminary data.</text>
</comment>
<keyword evidence="2" id="KW-0378">Hydrolase</keyword>
<dbReference type="PANTHER" id="PTHR46211:SF1">
    <property type="entry name" value="GLYCEROPHOSPHODIESTER PHOSPHODIESTERASE, CYTOPLASMIC"/>
    <property type="match status" value="1"/>
</dbReference>
<dbReference type="EC" id="3.1.4.46" evidence="2"/>
<reference evidence="2 3" key="1">
    <citation type="submission" date="2020-08" db="EMBL/GenBank/DDBJ databases">
        <title>Sequencing the genomes of 1000 actinobacteria strains.</title>
        <authorList>
            <person name="Klenk H.-P."/>
        </authorList>
    </citation>
    <scope>NUCLEOTIDE SEQUENCE [LARGE SCALE GENOMIC DNA]</scope>
    <source>
        <strain evidence="2 3">DSM 45913</strain>
    </source>
</reference>
<dbReference type="AlphaFoldDB" id="A0A7X0EWB7"/>
<evidence type="ECO:0000313" key="2">
    <source>
        <dbReference type="EMBL" id="MBB6343655.1"/>
    </source>
</evidence>
<dbReference type="SUPFAM" id="SSF51695">
    <property type="entry name" value="PLC-like phosphodiesterases"/>
    <property type="match status" value="1"/>
</dbReference>
<dbReference type="EMBL" id="JACHJB010000001">
    <property type="protein sequence ID" value="MBB6343655.1"/>
    <property type="molecule type" value="Genomic_DNA"/>
</dbReference>
<dbReference type="InterPro" id="IPR030395">
    <property type="entry name" value="GP_PDE_dom"/>
</dbReference>
<proteinExistence type="predicted"/>